<evidence type="ECO:0000259" key="1">
    <source>
        <dbReference type="Pfam" id="PF12728"/>
    </source>
</evidence>
<dbReference type="RefSeq" id="WP_066396186.1">
    <property type="nucleotide sequence ID" value="NZ_JAGIKZ010000011.1"/>
</dbReference>
<feature type="domain" description="Helix-turn-helix" evidence="1">
    <location>
        <begin position="29"/>
        <end position="76"/>
    </location>
</feature>
<dbReference type="EMBL" id="JAGIKZ010000011">
    <property type="protein sequence ID" value="MBP2241730.1"/>
    <property type="molecule type" value="Genomic_DNA"/>
</dbReference>
<proteinExistence type="predicted"/>
<dbReference type="SUPFAM" id="SSF46955">
    <property type="entry name" value="Putative DNA-binding domain"/>
    <property type="match status" value="1"/>
</dbReference>
<dbReference type="InterPro" id="IPR010093">
    <property type="entry name" value="SinI_DNA-bd"/>
</dbReference>
<evidence type="ECO:0000313" key="3">
    <source>
        <dbReference type="Proteomes" id="UP001519293"/>
    </source>
</evidence>
<gene>
    <name evidence="2" type="ORF">J2Z40_002302</name>
</gene>
<protein>
    <submittedName>
        <fullName evidence="2">Excisionase family DNA binding protein</fullName>
    </submittedName>
</protein>
<accession>A0ABS4RFQ3</accession>
<dbReference type="Pfam" id="PF12728">
    <property type="entry name" value="HTH_17"/>
    <property type="match status" value="1"/>
</dbReference>
<keyword evidence="3" id="KW-1185">Reference proteome</keyword>
<organism evidence="2 3">
    <name type="scientific">Cytobacillus eiseniae</name>
    <dbReference type="NCBI Taxonomy" id="762947"/>
    <lineage>
        <taxon>Bacteria</taxon>
        <taxon>Bacillati</taxon>
        <taxon>Bacillota</taxon>
        <taxon>Bacilli</taxon>
        <taxon>Bacillales</taxon>
        <taxon>Bacillaceae</taxon>
        <taxon>Cytobacillus</taxon>
    </lineage>
</organism>
<name>A0ABS4RFQ3_9BACI</name>
<dbReference type="InterPro" id="IPR041657">
    <property type="entry name" value="HTH_17"/>
</dbReference>
<evidence type="ECO:0000313" key="2">
    <source>
        <dbReference type="EMBL" id="MBP2241730.1"/>
    </source>
</evidence>
<reference evidence="2 3" key="1">
    <citation type="submission" date="2021-03" db="EMBL/GenBank/DDBJ databases">
        <title>Genomic Encyclopedia of Type Strains, Phase IV (KMG-IV): sequencing the most valuable type-strain genomes for metagenomic binning, comparative biology and taxonomic classification.</title>
        <authorList>
            <person name="Goeker M."/>
        </authorList>
    </citation>
    <scope>NUCLEOTIDE SEQUENCE [LARGE SCALE GENOMIC DNA]</scope>
    <source>
        <strain evidence="2 3">DSM 26675</strain>
    </source>
</reference>
<dbReference type="InterPro" id="IPR009061">
    <property type="entry name" value="DNA-bd_dom_put_sf"/>
</dbReference>
<sequence length="89" mass="10375">MEELVKEDRFGLTPKLPKTLEEIEDGCILTPEDLANYMGLSVRQVRRYCEQGKIRSLCFGRKYVVYGSDFKEFLRKSLIRPSSIRELAN</sequence>
<dbReference type="NCBIfam" id="TIGR01764">
    <property type="entry name" value="excise"/>
    <property type="match status" value="1"/>
</dbReference>
<dbReference type="Proteomes" id="UP001519293">
    <property type="component" value="Unassembled WGS sequence"/>
</dbReference>
<comment type="caution">
    <text evidence="2">The sequence shown here is derived from an EMBL/GenBank/DDBJ whole genome shotgun (WGS) entry which is preliminary data.</text>
</comment>